<dbReference type="EMBL" id="BLAL01000244">
    <property type="protein sequence ID" value="GES95820.1"/>
    <property type="molecule type" value="Genomic_DNA"/>
</dbReference>
<dbReference type="AlphaFoldDB" id="A0A8H3M1A2"/>
<dbReference type="Proteomes" id="UP000615446">
    <property type="component" value="Unassembled WGS sequence"/>
</dbReference>
<gene>
    <name evidence="1" type="ORF">RCL2_002248400</name>
</gene>
<protein>
    <submittedName>
        <fullName evidence="1">Uncharacterized protein</fullName>
    </submittedName>
</protein>
<comment type="caution">
    <text evidence="1">The sequence shown here is derived from an EMBL/GenBank/DDBJ whole genome shotgun (WGS) entry which is preliminary data.</text>
</comment>
<accession>A0A8H3M1A2</accession>
<organism evidence="1 2">
    <name type="scientific">Rhizophagus clarus</name>
    <dbReference type="NCBI Taxonomy" id="94130"/>
    <lineage>
        <taxon>Eukaryota</taxon>
        <taxon>Fungi</taxon>
        <taxon>Fungi incertae sedis</taxon>
        <taxon>Mucoromycota</taxon>
        <taxon>Glomeromycotina</taxon>
        <taxon>Glomeromycetes</taxon>
        <taxon>Glomerales</taxon>
        <taxon>Glomeraceae</taxon>
        <taxon>Rhizophagus</taxon>
    </lineage>
</organism>
<evidence type="ECO:0000313" key="2">
    <source>
        <dbReference type="Proteomes" id="UP000615446"/>
    </source>
</evidence>
<sequence>MSFSRITLAFHRNVSHLTSLPLESNGRLFNKIIEKRTQPDVRISEDKLVPKPTTVERHISYTRKIFGTAGVNESFGCI</sequence>
<name>A0A8H3M1A2_9GLOM</name>
<reference evidence="1" key="1">
    <citation type="submission" date="2019-10" db="EMBL/GenBank/DDBJ databases">
        <title>Conservation and host-specific expression of non-tandemly repeated heterogenous ribosome RNA gene in arbuscular mycorrhizal fungi.</title>
        <authorList>
            <person name="Maeda T."/>
            <person name="Kobayashi Y."/>
            <person name="Nakagawa T."/>
            <person name="Ezawa T."/>
            <person name="Yamaguchi K."/>
            <person name="Bino T."/>
            <person name="Nishimoto Y."/>
            <person name="Shigenobu S."/>
            <person name="Kawaguchi M."/>
        </authorList>
    </citation>
    <scope>NUCLEOTIDE SEQUENCE</scope>
    <source>
        <strain evidence="1">HR1</strain>
    </source>
</reference>
<evidence type="ECO:0000313" key="1">
    <source>
        <dbReference type="EMBL" id="GES95820.1"/>
    </source>
</evidence>
<proteinExistence type="predicted"/>